<comment type="caution">
    <text evidence="10">The sequence shown here is derived from an EMBL/GenBank/DDBJ whole genome shotgun (WGS) entry which is preliminary data.</text>
</comment>
<dbReference type="SMART" id="SM00338">
    <property type="entry name" value="BRLZ"/>
    <property type="match status" value="1"/>
</dbReference>
<protein>
    <submittedName>
        <fullName evidence="10">BZIP transcription factor 50</fullName>
    </submittedName>
</protein>
<keyword evidence="11" id="KW-1185">Reference proteome</keyword>
<dbReference type="PANTHER" id="PTHR47416">
    <property type="entry name" value="BASIC-LEUCINE ZIPPER TRANSCRIPTION FACTOR F-RELATED"/>
    <property type="match status" value="1"/>
</dbReference>
<dbReference type="STRING" id="157652.A0A371HU97"/>
<dbReference type="InterPro" id="IPR004827">
    <property type="entry name" value="bZIP"/>
</dbReference>
<keyword evidence="4" id="KW-0805">Transcription regulation</keyword>
<dbReference type="Gene3D" id="1.20.5.170">
    <property type="match status" value="1"/>
</dbReference>
<gene>
    <name evidence="10" type="primary">BZIP50</name>
    <name evidence="10" type="ORF">CR513_09666</name>
</gene>
<dbReference type="GO" id="GO:0005634">
    <property type="term" value="C:nucleus"/>
    <property type="evidence" value="ECO:0007669"/>
    <property type="project" value="UniProtKB-SubCell"/>
</dbReference>
<dbReference type="GO" id="GO:0005789">
    <property type="term" value="C:endoplasmic reticulum membrane"/>
    <property type="evidence" value="ECO:0007669"/>
    <property type="project" value="UniProtKB-SubCell"/>
</dbReference>
<accession>A0A371HU97</accession>
<evidence type="ECO:0000256" key="7">
    <source>
        <dbReference type="ARBA" id="ARBA00023242"/>
    </source>
</evidence>
<comment type="subcellular location">
    <subcellularLocation>
        <location evidence="2">Endoplasmic reticulum membrane</location>
        <topology evidence="2">Single-pass membrane protein</topology>
    </subcellularLocation>
    <subcellularLocation>
        <location evidence="1">Nucleus</location>
    </subcellularLocation>
</comment>
<evidence type="ECO:0000259" key="9">
    <source>
        <dbReference type="PROSITE" id="PS50217"/>
    </source>
</evidence>
<evidence type="ECO:0000256" key="5">
    <source>
        <dbReference type="ARBA" id="ARBA00023125"/>
    </source>
</evidence>
<organism evidence="10 11">
    <name type="scientific">Mucuna pruriens</name>
    <name type="common">Velvet bean</name>
    <name type="synonym">Dolichos pruriens</name>
    <dbReference type="NCBI Taxonomy" id="157652"/>
    <lineage>
        <taxon>Eukaryota</taxon>
        <taxon>Viridiplantae</taxon>
        <taxon>Streptophyta</taxon>
        <taxon>Embryophyta</taxon>
        <taxon>Tracheophyta</taxon>
        <taxon>Spermatophyta</taxon>
        <taxon>Magnoliopsida</taxon>
        <taxon>eudicotyledons</taxon>
        <taxon>Gunneridae</taxon>
        <taxon>Pentapetalae</taxon>
        <taxon>rosids</taxon>
        <taxon>fabids</taxon>
        <taxon>Fabales</taxon>
        <taxon>Fabaceae</taxon>
        <taxon>Papilionoideae</taxon>
        <taxon>50 kb inversion clade</taxon>
        <taxon>NPAAA clade</taxon>
        <taxon>indigoferoid/millettioid clade</taxon>
        <taxon>Phaseoleae</taxon>
        <taxon>Mucuna</taxon>
    </lineage>
</organism>
<keyword evidence="6" id="KW-0804">Transcription</keyword>
<proteinExistence type="inferred from homology"/>
<dbReference type="PROSITE" id="PS50217">
    <property type="entry name" value="BZIP"/>
    <property type="match status" value="1"/>
</dbReference>
<feature type="non-terminal residue" evidence="10">
    <location>
        <position position="389"/>
    </location>
</feature>
<sequence length="389" mass="44861">MDSVEETLFDQLDWESFLEDLPVFDDDDFLQDDTVPVSVADNPFQKNTGLSEIENLLMTHDENDVALPETPSYESDDYYKLLEEILVEPEEGPESQRSKTESEEVSGKDRTDDADAAPDEPMSKKLKRQLRNRDAAVKSRERKKLYVKNLEMKSRYLEGECRRLGHLLQCCYAENNALRLCLQSRGAFGASMTMQESAVLLLEPLLLGSLLWFMGITCHLSLPLMLWFTTAVLPRKNTEHEGLRRVTQKGPESKISECFQMQSVVKSRRCRASRTKMKVWLLLENPLTQIVLVTQKLEIKIFITESYVERVKYFATELYSKLFASSKYKKHELCPDMLFILEDSTPTLSIHWKLIEVIAPLFSSSRVVYLGGFSQVVMLKSNFYQNRFA</sequence>
<dbReference type="OrthoDB" id="674948at2759"/>
<dbReference type="Proteomes" id="UP000257109">
    <property type="component" value="Unassembled WGS sequence"/>
</dbReference>
<dbReference type="PANTHER" id="PTHR47416:SF8">
    <property type="entry name" value="BASIC-LEUCINE ZIPPER TRANSCRIPTION FACTOR E-RELATED"/>
    <property type="match status" value="1"/>
</dbReference>
<evidence type="ECO:0000256" key="1">
    <source>
        <dbReference type="ARBA" id="ARBA00004123"/>
    </source>
</evidence>
<name>A0A371HU97_MUCPR</name>
<keyword evidence="7" id="KW-0539">Nucleus</keyword>
<feature type="compositionally biased region" description="Basic and acidic residues" evidence="8">
    <location>
        <begin position="94"/>
        <end position="113"/>
    </location>
</feature>
<evidence type="ECO:0000256" key="3">
    <source>
        <dbReference type="ARBA" id="ARBA00007163"/>
    </source>
</evidence>
<dbReference type="InterPro" id="IPR046347">
    <property type="entry name" value="bZIP_sf"/>
</dbReference>
<evidence type="ECO:0000256" key="8">
    <source>
        <dbReference type="SAM" id="MobiDB-lite"/>
    </source>
</evidence>
<evidence type="ECO:0000256" key="2">
    <source>
        <dbReference type="ARBA" id="ARBA00004389"/>
    </source>
</evidence>
<dbReference type="GO" id="GO:0003700">
    <property type="term" value="F:DNA-binding transcription factor activity"/>
    <property type="evidence" value="ECO:0007669"/>
    <property type="project" value="InterPro"/>
</dbReference>
<feature type="domain" description="BZIP" evidence="9">
    <location>
        <begin position="122"/>
        <end position="164"/>
    </location>
</feature>
<reference evidence="10" key="1">
    <citation type="submission" date="2018-05" db="EMBL/GenBank/DDBJ databases">
        <title>Draft genome of Mucuna pruriens seed.</title>
        <authorList>
            <person name="Nnadi N.E."/>
            <person name="Vos R."/>
            <person name="Hasami M.H."/>
            <person name="Devisetty U.K."/>
            <person name="Aguiy J.C."/>
        </authorList>
    </citation>
    <scope>NUCLEOTIDE SEQUENCE [LARGE SCALE GENOMIC DNA]</scope>
    <source>
        <strain evidence="10">JCA_2017</strain>
    </source>
</reference>
<evidence type="ECO:0000256" key="6">
    <source>
        <dbReference type="ARBA" id="ARBA00023163"/>
    </source>
</evidence>
<dbReference type="PROSITE" id="PS00036">
    <property type="entry name" value="BZIP_BASIC"/>
    <property type="match status" value="1"/>
</dbReference>
<feature type="non-terminal residue" evidence="10">
    <location>
        <position position="1"/>
    </location>
</feature>
<dbReference type="Pfam" id="PF00170">
    <property type="entry name" value="bZIP_1"/>
    <property type="match status" value="1"/>
</dbReference>
<keyword evidence="5" id="KW-0238">DNA-binding</keyword>
<feature type="region of interest" description="Disordered" evidence="8">
    <location>
        <begin position="88"/>
        <end position="137"/>
    </location>
</feature>
<dbReference type="AlphaFoldDB" id="A0A371HU97"/>
<evidence type="ECO:0000256" key="4">
    <source>
        <dbReference type="ARBA" id="ARBA00023015"/>
    </source>
</evidence>
<evidence type="ECO:0000313" key="10">
    <source>
        <dbReference type="EMBL" id="RDY06348.1"/>
    </source>
</evidence>
<dbReference type="GO" id="GO:0003677">
    <property type="term" value="F:DNA binding"/>
    <property type="evidence" value="ECO:0007669"/>
    <property type="project" value="UniProtKB-KW"/>
</dbReference>
<comment type="similarity">
    <text evidence="3">Belongs to the bZIP family.</text>
</comment>
<dbReference type="EMBL" id="QJKJ01001701">
    <property type="protein sequence ID" value="RDY06348.1"/>
    <property type="molecule type" value="Genomic_DNA"/>
</dbReference>
<evidence type="ECO:0000313" key="11">
    <source>
        <dbReference type="Proteomes" id="UP000257109"/>
    </source>
</evidence>
<dbReference type="SUPFAM" id="SSF57959">
    <property type="entry name" value="Leucine zipper domain"/>
    <property type="match status" value="1"/>
</dbReference>
<dbReference type="CDD" id="cd14704">
    <property type="entry name" value="bZIP_HY5-like"/>
    <property type="match status" value="1"/>
</dbReference>